<dbReference type="Proteomes" id="UP000637578">
    <property type="component" value="Unassembled WGS sequence"/>
</dbReference>
<dbReference type="AlphaFoldDB" id="A0A8J3CE30"/>
<reference evidence="3" key="2">
    <citation type="submission" date="2020-09" db="EMBL/GenBank/DDBJ databases">
        <authorList>
            <person name="Sun Q."/>
            <person name="Zhou Y."/>
        </authorList>
    </citation>
    <scope>NUCLEOTIDE SEQUENCE</scope>
    <source>
        <strain evidence="3">CGMCC 4.5737</strain>
    </source>
</reference>
<dbReference type="NCBIfam" id="TIGR01926">
    <property type="entry name" value="peroxid_rel"/>
    <property type="match status" value="1"/>
</dbReference>
<dbReference type="InterPro" id="IPR010195">
    <property type="entry name" value="Uncharacterised_peroxidase-rel"/>
</dbReference>
<dbReference type="InterPro" id="IPR029032">
    <property type="entry name" value="AhpD-like"/>
</dbReference>
<name>A0A8J3CE30_9PSEU</name>
<dbReference type="PANTHER" id="PTHR35446:SF2">
    <property type="entry name" value="CARBOXYMUCONOLACTONE DECARBOXYLASE-LIKE DOMAIN-CONTAINING PROTEIN"/>
    <property type="match status" value="1"/>
</dbReference>
<dbReference type="SUPFAM" id="SSF69118">
    <property type="entry name" value="AhpD-like"/>
    <property type="match status" value="1"/>
</dbReference>
<gene>
    <name evidence="3" type="ORF">GCM10012275_24030</name>
</gene>
<comment type="caution">
    <text evidence="3">The sequence shown here is derived from an EMBL/GenBank/DDBJ whole genome shotgun (WGS) entry which is preliminary data.</text>
</comment>
<dbReference type="InterPro" id="IPR004675">
    <property type="entry name" value="AhpD_core"/>
</dbReference>
<dbReference type="RefSeq" id="WP_229686278.1">
    <property type="nucleotide sequence ID" value="NZ_BMMK01000009.1"/>
</dbReference>
<dbReference type="GO" id="GO:0051920">
    <property type="term" value="F:peroxiredoxin activity"/>
    <property type="evidence" value="ECO:0007669"/>
    <property type="project" value="InterPro"/>
</dbReference>
<evidence type="ECO:0000259" key="2">
    <source>
        <dbReference type="Pfam" id="PF02627"/>
    </source>
</evidence>
<feature type="domain" description="Carboxymuconolactone decarboxylase-like" evidence="2">
    <location>
        <begin position="35"/>
        <end position="85"/>
    </location>
</feature>
<evidence type="ECO:0000313" key="4">
    <source>
        <dbReference type="Proteomes" id="UP000637578"/>
    </source>
</evidence>
<proteinExistence type="predicted"/>
<dbReference type="Pfam" id="PF02627">
    <property type="entry name" value="CMD"/>
    <property type="match status" value="1"/>
</dbReference>
<dbReference type="InterPro" id="IPR003779">
    <property type="entry name" value="CMD-like"/>
</dbReference>
<organism evidence="3 4">
    <name type="scientific">Longimycelium tulufanense</name>
    <dbReference type="NCBI Taxonomy" id="907463"/>
    <lineage>
        <taxon>Bacteria</taxon>
        <taxon>Bacillati</taxon>
        <taxon>Actinomycetota</taxon>
        <taxon>Actinomycetes</taxon>
        <taxon>Pseudonocardiales</taxon>
        <taxon>Pseudonocardiaceae</taxon>
        <taxon>Longimycelium</taxon>
    </lineage>
</organism>
<dbReference type="NCBIfam" id="TIGR00778">
    <property type="entry name" value="ahpD_dom"/>
    <property type="match status" value="1"/>
</dbReference>
<reference evidence="3" key="1">
    <citation type="journal article" date="2014" name="Int. J. Syst. Evol. Microbiol.">
        <title>Complete genome sequence of Corynebacterium casei LMG S-19264T (=DSM 44701T), isolated from a smear-ripened cheese.</title>
        <authorList>
            <consortium name="US DOE Joint Genome Institute (JGI-PGF)"/>
            <person name="Walter F."/>
            <person name="Albersmeier A."/>
            <person name="Kalinowski J."/>
            <person name="Ruckert C."/>
        </authorList>
    </citation>
    <scope>NUCLEOTIDE SEQUENCE</scope>
    <source>
        <strain evidence="3">CGMCC 4.5737</strain>
    </source>
</reference>
<dbReference type="Gene3D" id="1.20.1290.10">
    <property type="entry name" value="AhpD-like"/>
    <property type="match status" value="1"/>
</dbReference>
<sequence>MADDLAGSGEGRDAMPHIDLPTDSPGIIGLFEFRPETARPLLELGEALLRSAKSLSPGERELIGAFVSGHNQCRWCARSHSANAAAQLSGGMSLVNQVHADPESAPISDRLKALLRIAELVRQDGKAVTAEDVAAARAAGASDLDIHDTVLIAAMFSLLNRYVDGLGATAPDEPEFYEQLAGLLTGRGYLAVRERLPA</sequence>
<dbReference type="EMBL" id="BMMK01000009">
    <property type="protein sequence ID" value="GGM52265.1"/>
    <property type="molecule type" value="Genomic_DNA"/>
</dbReference>
<accession>A0A8J3CE30</accession>
<dbReference type="PANTHER" id="PTHR35446">
    <property type="entry name" value="SI:CH211-175M2.5"/>
    <property type="match status" value="1"/>
</dbReference>
<keyword evidence="4" id="KW-1185">Reference proteome</keyword>
<feature type="region of interest" description="Disordered" evidence="1">
    <location>
        <begin position="1"/>
        <end position="20"/>
    </location>
</feature>
<evidence type="ECO:0000256" key="1">
    <source>
        <dbReference type="SAM" id="MobiDB-lite"/>
    </source>
</evidence>
<protein>
    <submittedName>
        <fullName evidence="3">Carboxymuconolactone decarboxylase</fullName>
    </submittedName>
</protein>
<evidence type="ECO:0000313" key="3">
    <source>
        <dbReference type="EMBL" id="GGM52265.1"/>
    </source>
</evidence>